<evidence type="ECO:0000256" key="9">
    <source>
        <dbReference type="SAM" id="MobiDB-lite"/>
    </source>
</evidence>
<dbReference type="InterPro" id="IPR017979">
    <property type="entry name" value="GPCR_3_CS"/>
</dbReference>
<feature type="compositionally biased region" description="Low complexity" evidence="9">
    <location>
        <begin position="602"/>
        <end position="617"/>
    </location>
</feature>
<feature type="transmembrane region" description="Helical" evidence="10">
    <location>
        <begin position="313"/>
        <end position="334"/>
    </location>
</feature>
<dbReference type="PROSITE" id="PS50259">
    <property type="entry name" value="G_PROTEIN_RECEP_F3_4"/>
    <property type="match status" value="1"/>
</dbReference>
<evidence type="ECO:0000259" key="11">
    <source>
        <dbReference type="PROSITE" id="PS50259"/>
    </source>
</evidence>
<dbReference type="InterPro" id="IPR000337">
    <property type="entry name" value="GPCR_3"/>
</dbReference>
<dbReference type="Proteomes" id="UP001148838">
    <property type="component" value="Unassembled WGS sequence"/>
</dbReference>
<keyword evidence="5" id="KW-0675">Receptor</keyword>
<dbReference type="EMBL" id="JAJSOF020000029">
    <property type="protein sequence ID" value="KAJ4432054.1"/>
    <property type="molecule type" value="Genomic_DNA"/>
</dbReference>
<dbReference type="InterPro" id="IPR036397">
    <property type="entry name" value="RNaseH_sf"/>
</dbReference>
<feature type="region of interest" description="Disordered" evidence="9">
    <location>
        <begin position="546"/>
        <end position="617"/>
    </location>
</feature>
<evidence type="ECO:0000313" key="13">
    <source>
        <dbReference type="Proteomes" id="UP001148838"/>
    </source>
</evidence>
<keyword evidence="3 10" id="KW-0812">Transmembrane</keyword>
<comment type="subcellular location">
    <subcellularLocation>
        <location evidence="1">Cell membrane</location>
        <topology evidence="1">Multi-pass membrane protein</topology>
    </subcellularLocation>
</comment>
<dbReference type="PRINTS" id="PR00248">
    <property type="entry name" value="GPCRMGR"/>
</dbReference>
<evidence type="ECO:0000256" key="7">
    <source>
        <dbReference type="ARBA" id="ARBA00023180"/>
    </source>
</evidence>
<dbReference type="CDD" id="cd15045">
    <property type="entry name" value="7tmC_mGluRs"/>
    <property type="match status" value="1"/>
</dbReference>
<feature type="transmembrane region" description="Helical" evidence="10">
    <location>
        <begin position="426"/>
        <end position="452"/>
    </location>
</feature>
<name>A0ABQ8SD93_PERAM</name>
<dbReference type="InterPro" id="IPR017978">
    <property type="entry name" value="GPCR_3_C"/>
</dbReference>
<dbReference type="PANTHER" id="PTHR24060">
    <property type="entry name" value="METABOTROPIC GLUTAMATE RECEPTOR"/>
    <property type="match status" value="1"/>
</dbReference>
<evidence type="ECO:0000256" key="6">
    <source>
        <dbReference type="ARBA" id="ARBA00023136"/>
    </source>
</evidence>
<keyword evidence="8" id="KW-0807">Transducer</keyword>
<feature type="transmembrane region" description="Helical" evidence="10">
    <location>
        <begin position="271"/>
        <end position="292"/>
    </location>
</feature>
<evidence type="ECO:0000313" key="12">
    <source>
        <dbReference type="EMBL" id="KAJ4432054.1"/>
    </source>
</evidence>
<keyword evidence="5" id="KW-0297">G-protein coupled receptor</keyword>
<evidence type="ECO:0000256" key="10">
    <source>
        <dbReference type="SAM" id="Phobius"/>
    </source>
</evidence>
<feature type="transmembrane region" description="Helical" evidence="10">
    <location>
        <begin position="201"/>
        <end position="224"/>
    </location>
</feature>
<organism evidence="12 13">
    <name type="scientific">Periplaneta americana</name>
    <name type="common">American cockroach</name>
    <name type="synonym">Blatta americana</name>
    <dbReference type="NCBI Taxonomy" id="6978"/>
    <lineage>
        <taxon>Eukaryota</taxon>
        <taxon>Metazoa</taxon>
        <taxon>Ecdysozoa</taxon>
        <taxon>Arthropoda</taxon>
        <taxon>Hexapoda</taxon>
        <taxon>Insecta</taxon>
        <taxon>Pterygota</taxon>
        <taxon>Neoptera</taxon>
        <taxon>Polyneoptera</taxon>
        <taxon>Dictyoptera</taxon>
        <taxon>Blattodea</taxon>
        <taxon>Blattoidea</taxon>
        <taxon>Blattidae</taxon>
        <taxon>Blattinae</taxon>
        <taxon>Periplaneta</taxon>
    </lineage>
</organism>
<feature type="non-terminal residue" evidence="12">
    <location>
        <position position="1"/>
    </location>
</feature>
<feature type="compositionally biased region" description="Polar residues" evidence="9">
    <location>
        <begin position="592"/>
        <end position="601"/>
    </location>
</feature>
<evidence type="ECO:0000256" key="3">
    <source>
        <dbReference type="ARBA" id="ARBA00022692"/>
    </source>
</evidence>
<protein>
    <recommendedName>
        <fullName evidence="11">G-protein coupled receptors family 3 profile domain-containing protein</fullName>
    </recommendedName>
</protein>
<keyword evidence="13" id="KW-1185">Reference proteome</keyword>
<feature type="transmembrane region" description="Helical" evidence="10">
    <location>
        <begin position="239"/>
        <end position="259"/>
    </location>
</feature>
<dbReference type="Gene3D" id="3.30.420.10">
    <property type="entry name" value="Ribonuclease H-like superfamily/Ribonuclease H"/>
    <property type="match status" value="1"/>
</dbReference>
<evidence type="ECO:0000256" key="4">
    <source>
        <dbReference type="ARBA" id="ARBA00022989"/>
    </source>
</evidence>
<feature type="transmembrane region" description="Helical" evidence="10">
    <location>
        <begin position="394"/>
        <end position="414"/>
    </location>
</feature>
<dbReference type="PROSITE" id="PS00981">
    <property type="entry name" value="G_PROTEIN_RECEP_F3_3"/>
    <property type="match status" value="1"/>
</dbReference>
<evidence type="ECO:0000256" key="8">
    <source>
        <dbReference type="ARBA" id="ARBA00023224"/>
    </source>
</evidence>
<reference evidence="12 13" key="1">
    <citation type="journal article" date="2022" name="Allergy">
        <title>Genome assembly and annotation of Periplaneta americana reveal a comprehensive cockroach allergen profile.</title>
        <authorList>
            <person name="Wang L."/>
            <person name="Xiong Q."/>
            <person name="Saelim N."/>
            <person name="Wang L."/>
            <person name="Nong W."/>
            <person name="Wan A.T."/>
            <person name="Shi M."/>
            <person name="Liu X."/>
            <person name="Cao Q."/>
            <person name="Hui J.H.L."/>
            <person name="Sookrung N."/>
            <person name="Leung T.F."/>
            <person name="Tungtrongchitr A."/>
            <person name="Tsui S.K.W."/>
        </authorList>
    </citation>
    <scope>NUCLEOTIDE SEQUENCE [LARGE SCALE GENOMIC DNA]</scope>
    <source>
        <strain evidence="12">PWHHKU_190912</strain>
    </source>
</reference>
<feature type="domain" description="G-protein coupled receptors family 3 profile" evidence="11">
    <location>
        <begin position="201"/>
        <end position="466"/>
    </location>
</feature>
<sequence length="617" mass="68850">IQFKLGHPQPPESVCSLPCEVGQAKKYVEGESCCWHCFNCTQYQKPHRIIEHERDSQRKPYGPFFFIEATVIGHSYLDMLEQWLVPQLRQDLDDDFIFQQDGAPPHFHNAVPAHLNTEMFDRWIGLAGYHHGTVFPFIKIMFPEKVAKSLFICHGVNHLFQIRHPDDETQCLTCRQGTVPDPSRVLCREIPEVFLRPESGWAIGAMSLSSTGILITLFVCGVFVRHNDTPVVRASGRELSYVLLTGILLCYCVTFALVLRPTDVVCGIQRFGAGFCFTVVYAALLTKTNRIARIFNAGKRTAKRPSFISPRSQLFICSALVGVQVLINGVWILVSPPRAVHHYPTREDNHLVCSSHIDASYMIAFGYPIVLIVVCTIYAVLTRKIPEAFNESKHIGFTMYTTCVIWLAFVPLYFGTGNHVPLRITSMSVTISLSASVTLACLFSPKLYIILVHPERNVRQSMMPVRYSAIKSPAVTGTTQTGSMMAAVICNQQKQPFHAITQQSGSSQGLDSGLQSDGVDLELREDVVHQLQRRTQTCLLVNRSTQTTSMVTNNSSSSSNANCPNNQQQQQQQPPQQQQQQPVAKLSATCHIINSSSNGPISVSASQQKQQVKDVQL</sequence>
<gene>
    <name evidence="12" type="ORF">ANN_20668</name>
</gene>
<dbReference type="Pfam" id="PF00003">
    <property type="entry name" value="7tm_3"/>
    <property type="match status" value="1"/>
</dbReference>
<feature type="compositionally biased region" description="Low complexity" evidence="9">
    <location>
        <begin position="546"/>
        <end position="582"/>
    </location>
</feature>
<dbReference type="InterPro" id="IPR050726">
    <property type="entry name" value="mGluR"/>
</dbReference>
<keyword evidence="2" id="KW-1003">Cell membrane</keyword>
<evidence type="ECO:0000256" key="5">
    <source>
        <dbReference type="ARBA" id="ARBA00023040"/>
    </source>
</evidence>
<proteinExistence type="predicted"/>
<comment type="caution">
    <text evidence="12">The sequence shown here is derived from an EMBL/GenBank/DDBJ whole genome shotgun (WGS) entry which is preliminary data.</text>
</comment>
<keyword evidence="6 10" id="KW-0472">Membrane</keyword>
<feature type="transmembrane region" description="Helical" evidence="10">
    <location>
        <begin position="359"/>
        <end position="382"/>
    </location>
</feature>
<accession>A0ABQ8SD93</accession>
<evidence type="ECO:0000256" key="2">
    <source>
        <dbReference type="ARBA" id="ARBA00022475"/>
    </source>
</evidence>
<keyword evidence="7" id="KW-0325">Glycoprotein</keyword>
<keyword evidence="4 10" id="KW-1133">Transmembrane helix</keyword>
<evidence type="ECO:0000256" key="1">
    <source>
        <dbReference type="ARBA" id="ARBA00004651"/>
    </source>
</evidence>